<evidence type="ECO:0000256" key="23">
    <source>
        <dbReference type="SAM" id="Phobius"/>
    </source>
</evidence>
<feature type="transmembrane region" description="Helical" evidence="23">
    <location>
        <begin position="517"/>
        <end position="538"/>
    </location>
</feature>
<dbReference type="InterPro" id="IPR000832">
    <property type="entry name" value="GPCR_2_secretin-like"/>
</dbReference>
<keyword evidence="7" id="KW-0358">Heparin-binding</keyword>
<dbReference type="GO" id="GO:0007189">
    <property type="term" value="P:adenylate cyclase-activating G protein-coupled receptor signaling pathway"/>
    <property type="evidence" value="ECO:0007669"/>
    <property type="project" value="TreeGrafter"/>
</dbReference>
<keyword evidence="5" id="KW-1003">Cell membrane</keyword>
<keyword evidence="19" id="KW-0325">Glycoprotein</keyword>
<evidence type="ECO:0000256" key="3">
    <source>
        <dbReference type="ARBA" id="ARBA00004651"/>
    </source>
</evidence>
<dbReference type="GO" id="GO:0045121">
    <property type="term" value="C:membrane raft"/>
    <property type="evidence" value="ECO:0007669"/>
    <property type="project" value="UniProtKB-SubCell"/>
</dbReference>
<dbReference type="InterPro" id="IPR000203">
    <property type="entry name" value="GPS"/>
</dbReference>
<keyword evidence="12" id="KW-0130">Cell adhesion</keyword>
<reference evidence="27" key="1">
    <citation type="submission" date="2022-12" db="EMBL/GenBank/DDBJ databases">
        <authorList>
            <person name="Alioto T."/>
            <person name="Alioto T."/>
            <person name="Gomez Garrido J."/>
        </authorList>
    </citation>
    <scope>NUCLEOTIDE SEQUENCE</scope>
</reference>
<keyword evidence="28" id="KW-1185">Reference proteome</keyword>
<dbReference type="InterPro" id="IPR040679">
    <property type="entry name" value="PLL"/>
</dbReference>
<feature type="signal peptide" evidence="24">
    <location>
        <begin position="1"/>
        <end position="17"/>
    </location>
</feature>
<keyword evidence="11" id="KW-0832">Ubl conjugation</keyword>
<evidence type="ECO:0000259" key="25">
    <source>
        <dbReference type="PROSITE" id="PS50221"/>
    </source>
</evidence>
<feature type="transmembrane region" description="Helical" evidence="23">
    <location>
        <begin position="638"/>
        <end position="658"/>
    </location>
</feature>
<name>A0AA35KPE6_9SAUR</name>
<evidence type="ECO:0000313" key="28">
    <source>
        <dbReference type="Proteomes" id="UP001178461"/>
    </source>
</evidence>
<dbReference type="Pfam" id="PF18587">
    <property type="entry name" value="PLL"/>
    <property type="match status" value="1"/>
</dbReference>
<dbReference type="InterPro" id="IPR046338">
    <property type="entry name" value="GAIN_dom_sf"/>
</dbReference>
<keyword evidence="15" id="KW-0297">G-protein coupled receptor</keyword>
<dbReference type="GO" id="GO:0004930">
    <property type="term" value="F:G protein-coupled receptor activity"/>
    <property type="evidence" value="ECO:0007669"/>
    <property type="project" value="UniProtKB-KW"/>
</dbReference>
<feature type="transmembrane region" description="Helical" evidence="23">
    <location>
        <begin position="576"/>
        <end position="598"/>
    </location>
</feature>
<evidence type="ECO:0000313" key="27">
    <source>
        <dbReference type="EMBL" id="CAI5781896.1"/>
    </source>
</evidence>
<dbReference type="PRINTS" id="PR00249">
    <property type="entry name" value="GPCRSECRETIN"/>
</dbReference>
<evidence type="ECO:0000256" key="24">
    <source>
        <dbReference type="SAM" id="SignalP"/>
    </source>
</evidence>
<keyword evidence="17" id="KW-1015">Disulfide bond</keyword>
<dbReference type="Proteomes" id="UP001178461">
    <property type="component" value="Chromosome 8"/>
</dbReference>
<dbReference type="Pfam" id="PF00002">
    <property type="entry name" value="7tm_2"/>
    <property type="match status" value="1"/>
</dbReference>
<organism evidence="27 28">
    <name type="scientific">Podarcis lilfordi</name>
    <name type="common">Lilford's wall lizard</name>
    <dbReference type="NCBI Taxonomy" id="74358"/>
    <lineage>
        <taxon>Eukaryota</taxon>
        <taxon>Metazoa</taxon>
        <taxon>Chordata</taxon>
        <taxon>Craniata</taxon>
        <taxon>Vertebrata</taxon>
        <taxon>Euteleostomi</taxon>
        <taxon>Lepidosauria</taxon>
        <taxon>Squamata</taxon>
        <taxon>Bifurcata</taxon>
        <taxon>Unidentata</taxon>
        <taxon>Episquamata</taxon>
        <taxon>Laterata</taxon>
        <taxon>Lacertibaenia</taxon>
        <taxon>Lacertidae</taxon>
        <taxon>Podarcis</taxon>
    </lineage>
</organism>
<keyword evidence="6" id="KW-0964">Secreted</keyword>
<keyword evidence="20" id="KW-0807">Transducer</keyword>
<evidence type="ECO:0000259" key="26">
    <source>
        <dbReference type="PROSITE" id="PS50261"/>
    </source>
</evidence>
<dbReference type="Gene3D" id="2.60.220.50">
    <property type="match status" value="1"/>
</dbReference>
<evidence type="ECO:0000256" key="21">
    <source>
        <dbReference type="ARBA" id="ARBA00033134"/>
    </source>
</evidence>
<dbReference type="GO" id="GO:0007166">
    <property type="term" value="P:cell surface receptor signaling pathway"/>
    <property type="evidence" value="ECO:0007669"/>
    <property type="project" value="InterPro"/>
</dbReference>
<evidence type="ECO:0000256" key="17">
    <source>
        <dbReference type="ARBA" id="ARBA00023157"/>
    </source>
</evidence>
<dbReference type="PANTHER" id="PTHR12011:SF318">
    <property type="entry name" value="ADHESION G-PROTEIN COUPLED RECEPTOR G1"/>
    <property type="match status" value="1"/>
</dbReference>
<evidence type="ECO:0000256" key="20">
    <source>
        <dbReference type="ARBA" id="ARBA00023224"/>
    </source>
</evidence>
<dbReference type="PROSITE" id="PS50221">
    <property type="entry name" value="GAIN_B"/>
    <property type="match status" value="1"/>
</dbReference>
<evidence type="ECO:0000256" key="19">
    <source>
        <dbReference type="ARBA" id="ARBA00023180"/>
    </source>
</evidence>
<dbReference type="GO" id="GO:0005886">
    <property type="term" value="C:plasma membrane"/>
    <property type="evidence" value="ECO:0007669"/>
    <property type="project" value="UniProtKB-SubCell"/>
</dbReference>
<evidence type="ECO:0000256" key="5">
    <source>
        <dbReference type="ARBA" id="ARBA00022475"/>
    </source>
</evidence>
<feature type="chain" id="PRO_5041238513" description="Adhesion G-protein coupled receptor G1" evidence="24">
    <location>
        <begin position="18"/>
        <end position="687"/>
    </location>
</feature>
<comment type="subunit">
    <text evidence="22">Heterodimer of 2 chains generated by proteolytic processing; the large extracellular N-terminal fragment (ADGRG1 NT) and the membrane-bound C-terminal fragment (ADGRG1-CT) predominantly remain associated and non-covalently linked. ADGRG1 NT self-associates in a trans-trans manner; the homophilic interaction enhances receptor signaling. Interacts with TGM2. Interacts with heparin; leading to the reduction of ADGRG1 shedding. Interacts with COL3A1. Part of a GPCR-tetraspanin complex at least consisting of ADGRG1, CD81, eventually CD9, and GNA11 in which CD81 is enhancing the association of ADGRG1 with GNA11.</text>
</comment>
<feature type="transmembrane region" description="Helical" evidence="23">
    <location>
        <begin position="480"/>
        <end position="505"/>
    </location>
</feature>
<dbReference type="GO" id="GO:0008201">
    <property type="term" value="F:heparin binding"/>
    <property type="evidence" value="ECO:0007669"/>
    <property type="project" value="UniProtKB-KW"/>
</dbReference>
<evidence type="ECO:0000256" key="12">
    <source>
        <dbReference type="ARBA" id="ARBA00022889"/>
    </source>
</evidence>
<keyword evidence="10" id="KW-0221">Differentiation</keyword>
<evidence type="ECO:0000256" key="11">
    <source>
        <dbReference type="ARBA" id="ARBA00022843"/>
    </source>
</evidence>
<evidence type="ECO:0000256" key="18">
    <source>
        <dbReference type="ARBA" id="ARBA00023170"/>
    </source>
</evidence>
<dbReference type="GO" id="GO:0030154">
    <property type="term" value="P:cell differentiation"/>
    <property type="evidence" value="ECO:0007669"/>
    <property type="project" value="UniProtKB-KW"/>
</dbReference>
<evidence type="ECO:0000256" key="1">
    <source>
        <dbReference type="ARBA" id="ARBA00004285"/>
    </source>
</evidence>
<feature type="transmembrane region" description="Helical" evidence="23">
    <location>
        <begin position="408"/>
        <end position="433"/>
    </location>
</feature>
<keyword evidence="14 23" id="KW-1133">Transmembrane helix</keyword>
<evidence type="ECO:0000256" key="4">
    <source>
        <dbReference type="ARBA" id="ARBA00019701"/>
    </source>
</evidence>
<evidence type="ECO:0000256" key="9">
    <source>
        <dbReference type="ARBA" id="ARBA00022729"/>
    </source>
</evidence>
<dbReference type="GO" id="GO:0007155">
    <property type="term" value="P:cell adhesion"/>
    <property type="evidence" value="ECO:0007669"/>
    <property type="project" value="UniProtKB-KW"/>
</dbReference>
<keyword evidence="18 27" id="KW-0675">Receptor</keyword>
<dbReference type="EMBL" id="OX395133">
    <property type="protein sequence ID" value="CAI5781896.1"/>
    <property type="molecule type" value="Genomic_DNA"/>
</dbReference>
<comment type="subcellular location">
    <subcellularLocation>
        <location evidence="3">Cell membrane</location>
        <topology evidence="3">Multi-pass membrane protein</topology>
    </subcellularLocation>
    <subcellularLocation>
        <location evidence="1">Membrane raft</location>
    </subcellularLocation>
    <subcellularLocation>
        <location evidence="2">Secreted</location>
    </subcellularLocation>
</comment>
<keyword evidence="9 24" id="KW-0732">Signal</keyword>
<evidence type="ECO:0000256" key="10">
    <source>
        <dbReference type="ARBA" id="ARBA00022782"/>
    </source>
</evidence>
<dbReference type="InterPro" id="IPR003910">
    <property type="entry name" value="GPR1/GPR3/GPR5"/>
</dbReference>
<keyword evidence="16 23" id="KW-0472">Membrane</keyword>
<dbReference type="PROSITE" id="PS50261">
    <property type="entry name" value="G_PROTEIN_RECEP_F2_4"/>
    <property type="match status" value="1"/>
</dbReference>
<dbReference type="GO" id="GO:0007399">
    <property type="term" value="P:nervous system development"/>
    <property type="evidence" value="ECO:0007669"/>
    <property type="project" value="UniProtKB-KW"/>
</dbReference>
<evidence type="ECO:0000256" key="8">
    <source>
        <dbReference type="ARBA" id="ARBA00022692"/>
    </source>
</evidence>
<keyword evidence="8 23" id="KW-0812">Transmembrane</keyword>
<accession>A0AA35KPE6</accession>
<dbReference type="Gene3D" id="1.20.1070.10">
    <property type="entry name" value="Rhodopsin 7-helix transmembrane proteins"/>
    <property type="match status" value="1"/>
</dbReference>
<evidence type="ECO:0000256" key="2">
    <source>
        <dbReference type="ARBA" id="ARBA00004613"/>
    </source>
</evidence>
<proteinExistence type="predicted"/>
<dbReference type="Pfam" id="PF01825">
    <property type="entry name" value="GPS"/>
    <property type="match status" value="1"/>
</dbReference>
<evidence type="ECO:0000256" key="22">
    <source>
        <dbReference type="ARBA" id="ARBA00093505"/>
    </source>
</evidence>
<dbReference type="InterPro" id="IPR057244">
    <property type="entry name" value="GAIN_B"/>
</dbReference>
<dbReference type="SMART" id="SM00303">
    <property type="entry name" value="GPS"/>
    <property type="match status" value="1"/>
</dbReference>
<dbReference type="GO" id="GO:0005576">
    <property type="term" value="C:extracellular region"/>
    <property type="evidence" value="ECO:0007669"/>
    <property type="project" value="UniProtKB-SubCell"/>
</dbReference>
<evidence type="ECO:0000256" key="16">
    <source>
        <dbReference type="ARBA" id="ARBA00023136"/>
    </source>
</evidence>
<feature type="domain" description="GAIN-B" evidence="25">
    <location>
        <begin position="243"/>
        <end position="402"/>
    </location>
</feature>
<dbReference type="PRINTS" id="PR01422">
    <property type="entry name" value="GPR56ORPHANR"/>
</dbReference>
<evidence type="ECO:0000256" key="6">
    <source>
        <dbReference type="ARBA" id="ARBA00022525"/>
    </source>
</evidence>
<evidence type="ECO:0000256" key="13">
    <source>
        <dbReference type="ARBA" id="ARBA00022902"/>
    </source>
</evidence>
<dbReference type="AlphaFoldDB" id="A0AA35KPE6"/>
<keyword evidence="13" id="KW-0524">Neurogenesis</keyword>
<gene>
    <name evidence="27" type="ORF">PODLI_1B001205</name>
</gene>
<dbReference type="InterPro" id="IPR017981">
    <property type="entry name" value="GPCR_2-like_7TM"/>
</dbReference>
<evidence type="ECO:0000256" key="15">
    <source>
        <dbReference type="ARBA" id="ARBA00023040"/>
    </source>
</evidence>
<evidence type="ECO:0000256" key="7">
    <source>
        <dbReference type="ARBA" id="ARBA00022674"/>
    </source>
</evidence>
<protein>
    <recommendedName>
        <fullName evidence="4">Adhesion G-protein coupled receptor G1</fullName>
    </recommendedName>
    <alternativeName>
        <fullName evidence="21">G-protein coupled receptor 56</fullName>
    </alternativeName>
</protein>
<dbReference type="PANTHER" id="PTHR12011">
    <property type="entry name" value="ADHESION G-PROTEIN COUPLED RECEPTOR"/>
    <property type="match status" value="1"/>
</dbReference>
<feature type="transmembrane region" description="Helical" evidence="23">
    <location>
        <begin position="605"/>
        <end position="626"/>
    </location>
</feature>
<feature type="transmembrane region" description="Helical" evidence="23">
    <location>
        <begin position="445"/>
        <end position="468"/>
    </location>
</feature>
<evidence type="ECO:0000256" key="14">
    <source>
        <dbReference type="ARBA" id="ARBA00022989"/>
    </source>
</evidence>
<sequence>MLFFLLPLLFQSQGICGISGDEGDFQFCATRNQTKKSNISYEIQSDGISIVNSAEKLILRAPFSPEIQCGRFTGSKECPLPQQLGPYRICLHWFQHDSLLTITYGKSQTNFSLTNQAYTLYCPITTENSSQHGPNVLYRVSYAFNRGVHNTSLPDMSAYHFYFIGDQGKTPVRVCDMEGKVRSVEEKLKTLEKGGKLGKSGRNGLRPNPFELLQRLESELGEAEFQGKNKTFGKGALLHASVWNFQSLSHQNITFGPKLEEDKEVRGFEVMLPKAVLDKVVLAKPKLGRRPATPRAVLLVVSSSTLFQDQNSSDQILGGKVIGLSIWNTSVHGLLREERVALTFWHNSLPSNVTPQCVFWDTGSEGKWNSSGCEAEQRADRTICRCDHLTFFAVLMMSSPEIDRSHQVYLTLITYIGCIVSAVASFFTIFFFLCTKRKQGDNIVYVHMNLLWAIFLLDMSFLIAVPLAPTSGDVACKSGAMFLHFGVLACLTWMGIEGYSLYLLVIRVFNSNIKHMLLKLCLVGWGLPLFIVLLIYVINQSHYGHFPIKVYESSGEYTNTTICWITKKEINNFLNLGFLSLVLFFNTIMLGAMVQAVLKLRCQWGYAVMLLGLSCVLGIPWGLAFFSFASGTFNLVSVYLFTIINSLQGFLIFLWYLAKTLQSRRSSSYFYSTNSSSIKLQPSSTSI</sequence>
<feature type="domain" description="G-protein coupled receptors family 2 profile 2" evidence="26">
    <location>
        <begin position="410"/>
        <end position="660"/>
    </location>
</feature>